<feature type="chain" id="PRO_5003113012" evidence="3">
    <location>
        <begin position="25"/>
        <end position="262"/>
    </location>
</feature>
<evidence type="ECO:0000313" key="6">
    <source>
        <dbReference type="Proteomes" id="UP000004524"/>
    </source>
</evidence>
<dbReference type="AlphaFoldDB" id="D8DUJ9"/>
<organism evidence="5 6">
    <name type="scientific">Segatella baroniae B14</name>
    <dbReference type="NCBI Taxonomy" id="752555"/>
    <lineage>
        <taxon>Bacteria</taxon>
        <taxon>Pseudomonadati</taxon>
        <taxon>Bacteroidota</taxon>
        <taxon>Bacteroidia</taxon>
        <taxon>Bacteroidales</taxon>
        <taxon>Prevotellaceae</taxon>
        <taxon>Segatella</taxon>
    </lineage>
</organism>
<dbReference type="PROSITE" id="PS52016">
    <property type="entry name" value="TONB_DEPENDENT_REC_3"/>
    <property type="match status" value="1"/>
</dbReference>
<proteinExistence type="inferred from homology"/>
<dbReference type="SUPFAM" id="SSF56935">
    <property type="entry name" value="Porins"/>
    <property type="match status" value="1"/>
</dbReference>
<protein>
    <submittedName>
        <fullName evidence="5">Outer membrane protein</fullName>
    </submittedName>
</protein>
<keyword evidence="1 3" id="KW-0732">Signal</keyword>
<dbReference type="Pfam" id="PF07715">
    <property type="entry name" value="Plug"/>
    <property type="match status" value="1"/>
</dbReference>
<feature type="non-terminal residue" evidence="5">
    <location>
        <position position="262"/>
    </location>
</feature>
<keyword evidence="2" id="KW-1134">Transmembrane beta strand</keyword>
<dbReference type="Proteomes" id="UP000004524">
    <property type="component" value="Unassembled WGS sequence"/>
</dbReference>
<evidence type="ECO:0000256" key="2">
    <source>
        <dbReference type="PROSITE-ProRule" id="PRU01360"/>
    </source>
</evidence>
<comment type="caution">
    <text evidence="5">The sequence shown here is derived from an EMBL/GenBank/DDBJ whole genome shotgun (WGS) entry which is preliminary data.</text>
</comment>
<dbReference type="Gene3D" id="2.170.130.10">
    <property type="entry name" value="TonB-dependent receptor, plug domain"/>
    <property type="match status" value="1"/>
</dbReference>
<feature type="signal peptide" evidence="3">
    <location>
        <begin position="1"/>
        <end position="24"/>
    </location>
</feature>
<dbReference type="InterPro" id="IPR008969">
    <property type="entry name" value="CarboxyPept-like_regulatory"/>
</dbReference>
<dbReference type="PANTHER" id="PTHR30069">
    <property type="entry name" value="TONB-DEPENDENT OUTER MEMBRANE RECEPTOR"/>
    <property type="match status" value="1"/>
</dbReference>
<dbReference type="EMBL" id="ADWO01000021">
    <property type="protein sequence ID" value="EFI72891.1"/>
    <property type="molecule type" value="Genomic_DNA"/>
</dbReference>
<dbReference type="GO" id="GO:0044718">
    <property type="term" value="P:siderophore transmembrane transport"/>
    <property type="evidence" value="ECO:0007669"/>
    <property type="project" value="TreeGrafter"/>
</dbReference>
<dbReference type="GO" id="GO:0015344">
    <property type="term" value="F:siderophore uptake transmembrane transporter activity"/>
    <property type="evidence" value="ECO:0007669"/>
    <property type="project" value="TreeGrafter"/>
</dbReference>
<comment type="similarity">
    <text evidence="2">Belongs to the TonB-dependent receptor family.</text>
</comment>
<dbReference type="Gene3D" id="2.60.40.1120">
    <property type="entry name" value="Carboxypeptidase-like, regulatory domain"/>
    <property type="match status" value="1"/>
</dbReference>
<feature type="domain" description="TonB-dependent receptor plug" evidence="4">
    <location>
        <begin position="130"/>
        <end position="257"/>
    </location>
</feature>
<keyword evidence="2" id="KW-0813">Transport</keyword>
<sequence>MGKKRIMLPILLSLCTTTITTSWASTPQGVTTTKDDGIVSGQVLDETGQPLPGVTIRIDGSKNGVASDYDGRFSIQVAKGKSINITCSYIGCKTQKRTLKSGEDDVIIFMVDDKATLEEVVITGYQQIDRRNLTSSVTSVKMEDIARAGISSVDKMLQGRIPDLVLSNNSGEINSTPKIRIRGTSTLIGNREPLWVVDGIIINDPVNLKSDVINDPDYVNRIGNAISGINPQDIDRIDVLKDAAATALYGTRAANGVIVVTT</sequence>
<dbReference type="InterPro" id="IPR023997">
    <property type="entry name" value="TonB-dep_OMP_SusC/RagA_CS"/>
</dbReference>
<dbReference type="NCBIfam" id="TIGR04057">
    <property type="entry name" value="SusC_RagA_signa"/>
    <property type="match status" value="1"/>
</dbReference>
<accession>D8DUJ9</accession>
<keyword evidence="6" id="KW-1185">Reference proteome</keyword>
<evidence type="ECO:0000259" key="4">
    <source>
        <dbReference type="Pfam" id="PF07715"/>
    </source>
</evidence>
<name>D8DUJ9_9BACT</name>
<reference evidence="5 6" key="1">
    <citation type="journal article" date="2010" name="Microb. Ecol.">
        <title>Comparative genome analysis of Prevotella ruminicola and Prevotella bryantii: insights into their environmental niche.</title>
        <authorList>
            <consortium name="North American Consortium for Rumen Bacteria"/>
            <person name="Purushe J."/>
            <person name="Fouts D.E."/>
            <person name="Morrison M."/>
            <person name="White B.A."/>
            <person name="Mackie R.I."/>
            <person name="Coutinho P.M."/>
            <person name="Henrissat B."/>
            <person name="Nelson K.E."/>
        </authorList>
    </citation>
    <scope>NUCLEOTIDE SEQUENCE [LARGE SCALE GENOMIC DNA]</scope>
    <source>
        <strain evidence="5 6">B14</strain>
    </source>
</reference>
<dbReference type="RefSeq" id="WP_006281699.1">
    <property type="nucleotide sequence ID" value="NZ_ADWO01000021.1"/>
</dbReference>
<gene>
    <name evidence="5" type="ORF">PBR_2238</name>
</gene>
<evidence type="ECO:0000256" key="1">
    <source>
        <dbReference type="ARBA" id="ARBA00022729"/>
    </source>
</evidence>
<evidence type="ECO:0000256" key="3">
    <source>
        <dbReference type="SAM" id="SignalP"/>
    </source>
</evidence>
<evidence type="ECO:0000313" key="5">
    <source>
        <dbReference type="EMBL" id="EFI72891.1"/>
    </source>
</evidence>
<comment type="subcellular location">
    <subcellularLocation>
        <location evidence="2">Cell outer membrane</location>
        <topology evidence="2">Multi-pass membrane protein</topology>
    </subcellularLocation>
</comment>
<dbReference type="SUPFAM" id="SSF49464">
    <property type="entry name" value="Carboxypeptidase regulatory domain-like"/>
    <property type="match status" value="1"/>
</dbReference>
<dbReference type="InterPro" id="IPR037066">
    <property type="entry name" value="Plug_dom_sf"/>
</dbReference>
<dbReference type="PANTHER" id="PTHR30069:SF29">
    <property type="entry name" value="HEMOGLOBIN AND HEMOGLOBIN-HAPTOGLOBIN-BINDING PROTEIN 1-RELATED"/>
    <property type="match status" value="1"/>
</dbReference>
<keyword evidence="2" id="KW-0812">Transmembrane</keyword>
<keyword evidence="2" id="KW-0998">Cell outer membrane</keyword>
<dbReference type="Pfam" id="PF13715">
    <property type="entry name" value="CarbopepD_reg_2"/>
    <property type="match status" value="1"/>
</dbReference>
<keyword evidence="2" id="KW-0472">Membrane</keyword>
<dbReference type="GO" id="GO:0009279">
    <property type="term" value="C:cell outer membrane"/>
    <property type="evidence" value="ECO:0007669"/>
    <property type="project" value="UniProtKB-SubCell"/>
</dbReference>
<dbReference type="InterPro" id="IPR012910">
    <property type="entry name" value="Plug_dom"/>
</dbReference>
<dbReference type="InterPro" id="IPR039426">
    <property type="entry name" value="TonB-dep_rcpt-like"/>
</dbReference>